<dbReference type="InterPro" id="IPR051450">
    <property type="entry name" value="Gfo/Idh/MocA_Oxidoreductases"/>
</dbReference>
<protein>
    <submittedName>
        <fullName evidence="4">Oxidoreductase family protein</fullName>
    </submittedName>
</protein>
<comment type="caution">
    <text evidence="4">The sequence shown here is derived from an EMBL/GenBank/DDBJ whole genome shotgun (WGS) entry which is preliminary data.</text>
</comment>
<dbReference type="SUPFAM" id="SSF51735">
    <property type="entry name" value="NAD(P)-binding Rossmann-fold domains"/>
    <property type="match status" value="1"/>
</dbReference>
<dbReference type="GO" id="GO:0000166">
    <property type="term" value="F:nucleotide binding"/>
    <property type="evidence" value="ECO:0007669"/>
    <property type="project" value="InterPro"/>
</dbReference>
<dbReference type="PANTHER" id="PTHR43377:SF2">
    <property type="entry name" value="BINDING ROSSMANN FOLD OXIDOREDUCTASE, PUTATIVE (AFU_ORTHOLOGUE AFUA_4G00560)-RELATED"/>
    <property type="match status" value="1"/>
</dbReference>
<gene>
    <name evidence="4" type="ORF">EV213_101362</name>
</gene>
<dbReference type="Gene3D" id="3.40.50.720">
    <property type="entry name" value="NAD(P)-binding Rossmann-like Domain"/>
    <property type="match status" value="1"/>
</dbReference>
<dbReference type="Gene3D" id="3.30.360.10">
    <property type="entry name" value="Dihydrodipicolinate Reductase, domain 2"/>
    <property type="match status" value="1"/>
</dbReference>
<evidence type="ECO:0000259" key="3">
    <source>
        <dbReference type="Pfam" id="PF02894"/>
    </source>
</evidence>
<dbReference type="SUPFAM" id="SSF55347">
    <property type="entry name" value="Glyceraldehyde-3-phosphate dehydrogenase-like, C-terminal domain"/>
    <property type="match status" value="1"/>
</dbReference>
<evidence type="ECO:0000259" key="2">
    <source>
        <dbReference type="Pfam" id="PF01408"/>
    </source>
</evidence>
<proteinExistence type="inferred from homology"/>
<dbReference type="InterPro" id="IPR004104">
    <property type="entry name" value="Gfo/Idh/MocA-like_OxRdtase_C"/>
</dbReference>
<comment type="similarity">
    <text evidence="1">Belongs to the Gfo/Idh/MocA family.</text>
</comment>
<keyword evidence="5" id="KW-1185">Reference proteome</keyword>
<dbReference type="EMBL" id="SNYJ01000001">
    <property type="protein sequence ID" value="TDQ42932.1"/>
    <property type="molecule type" value="Genomic_DNA"/>
</dbReference>
<dbReference type="RefSeq" id="WP_133578752.1">
    <property type="nucleotide sequence ID" value="NZ_SNYJ01000001.1"/>
</dbReference>
<feature type="domain" description="Gfo/Idh/MocA-like oxidoreductase C-terminal" evidence="3">
    <location>
        <begin position="141"/>
        <end position="419"/>
    </location>
</feature>
<dbReference type="InterPro" id="IPR000683">
    <property type="entry name" value="Gfo/Idh/MocA-like_OxRdtase_N"/>
</dbReference>
<evidence type="ECO:0000313" key="4">
    <source>
        <dbReference type="EMBL" id="TDQ42932.1"/>
    </source>
</evidence>
<dbReference type="Proteomes" id="UP000295632">
    <property type="component" value="Unassembled WGS sequence"/>
</dbReference>
<dbReference type="AlphaFoldDB" id="A0A4R6UAL8"/>
<accession>A0A4R6UAL8</accession>
<evidence type="ECO:0000313" key="5">
    <source>
        <dbReference type="Proteomes" id="UP000295632"/>
    </source>
</evidence>
<dbReference type="Pfam" id="PF01408">
    <property type="entry name" value="GFO_IDH_MocA"/>
    <property type="match status" value="1"/>
</dbReference>
<organism evidence="4 5">
    <name type="scientific">Aureibacillus halotolerans</name>
    <dbReference type="NCBI Taxonomy" id="1508390"/>
    <lineage>
        <taxon>Bacteria</taxon>
        <taxon>Bacillati</taxon>
        <taxon>Bacillota</taxon>
        <taxon>Bacilli</taxon>
        <taxon>Bacillales</taxon>
        <taxon>Bacillaceae</taxon>
        <taxon>Aureibacillus</taxon>
    </lineage>
</organism>
<feature type="domain" description="Gfo/Idh/MocA-like oxidoreductase N-terminal" evidence="2">
    <location>
        <begin position="3"/>
        <end position="128"/>
    </location>
</feature>
<dbReference type="Pfam" id="PF02894">
    <property type="entry name" value="GFO_IDH_MocA_C"/>
    <property type="match status" value="1"/>
</dbReference>
<reference evidence="4 5" key="1">
    <citation type="submission" date="2019-03" db="EMBL/GenBank/DDBJ databases">
        <title>Genomic Encyclopedia of Type Strains, Phase IV (KMG-IV): sequencing the most valuable type-strain genomes for metagenomic binning, comparative biology and taxonomic classification.</title>
        <authorList>
            <person name="Goeker M."/>
        </authorList>
    </citation>
    <scope>NUCLEOTIDE SEQUENCE [LARGE SCALE GENOMIC DNA]</scope>
    <source>
        <strain evidence="4 5">DSM 28697</strain>
    </source>
</reference>
<evidence type="ECO:0000256" key="1">
    <source>
        <dbReference type="ARBA" id="ARBA00010928"/>
    </source>
</evidence>
<sequence length="431" mass="48779">MKSYAVCGISNRAIGMFIKPLVTQYEQYGRLVGMLDADPRRFAVSKERLPQIKDVPTYSAEAFDQMVQETRPDVIIVASRDNTHIDYILKALEHDIDVITEKPMVTTAEDAVRAIEAEKASKGKIIVTFNYRYSPFHRKIKEMILDGKIGRVTSVDLNWYIDTYHGASYFKRWNRMREFSGGLSVHKSTHHFDLVQWWTDQRPVEAFAYGALNYYGPDGEHNPSKRNGRHCETCSEQNVCPYYTRWTTRTNRTSVLDDHIQGDQAAGSAYTGYRADQCIFDDEIEIEDTYTAVMKYDKGAMLSYSINFSLPYEGYRLAINGTKGRIETTEFHELSRVPFEVPEQTVDYFPLFGAKEQINVVQNDGGHGGGDPLLIEDIFLGIDPHRGYEILAGSEAGAYSIAAGEAIWKSASSGKPIQIKELLKPVSVQPN</sequence>
<name>A0A4R6UAL8_9BACI</name>
<dbReference type="PANTHER" id="PTHR43377">
    <property type="entry name" value="BILIVERDIN REDUCTASE A"/>
    <property type="match status" value="1"/>
</dbReference>
<dbReference type="InterPro" id="IPR036291">
    <property type="entry name" value="NAD(P)-bd_dom_sf"/>
</dbReference>
<dbReference type="OrthoDB" id="9781031at2"/>